<dbReference type="AlphaFoldDB" id="A0A8T0TPT0"/>
<evidence type="ECO:0000313" key="1">
    <source>
        <dbReference type="EMBL" id="KAG2610776.1"/>
    </source>
</evidence>
<protein>
    <submittedName>
        <fullName evidence="1">Uncharacterized protein</fullName>
    </submittedName>
</protein>
<gene>
    <name evidence="1" type="ORF">PVAP13_4KG396800</name>
</gene>
<accession>A0A8T0TPT0</accession>
<keyword evidence="2" id="KW-1185">Reference proteome</keyword>
<organism evidence="1 2">
    <name type="scientific">Panicum virgatum</name>
    <name type="common">Blackwell switchgrass</name>
    <dbReference type="NCBI Taxonomy" id="38727"/>
    <lineage>
        <taxon>Eukaryota</taxon>
        <taxon>Viridiplantae</taxon>
        <taxon>Streptophyta</taxon>
        <taxon>Embryophyta</taxon>
        <taxon>Tracheophyta</taxon>
        <taxon>Spermatophyta</taxon>
        <taxon>Magnoliopsida</taxon>
        <taxon>Liliopsida</taxon>
        <taxon>Poales</taxon>
        <taxon>Poaceae</taxon>
        <taxon>PACMAD clade</taxon>
        <taxon>Panicoideae</taxon>
        <taxon>Panicodae</taxon>
        <taxon>Paniceae</taxon>
        <taxon>Panicinae</taxon>
        <taxon>Panicum</taxon>
        <taxon>Panicum sect. Hiantes</taxon>
    </lineage>
</organism>
<dbReference type="EMBL" id="CM029043">
    <property type="protein sequence ID" value="KAG2610776.1"/>
    <property type="molecule type" value="Genomic_DNA"/>
</dbReference>
<evidence type="ECO:0000313" key="2">
    <source>
        <dbReference type="Proteomes" id="UP000823388"/>
    </source>
</evidence>
<reference evidence="1" key="1">
    <citation type="submission" date="2020-05" db="EMBL/GenBank/DDBJ databases">
        <title>WGS assembly of Panicum virgatum.</title>
        <authorList>
            <person name="Lovell J.T."/>
            <person name="Jenkins J."/>
            <person name="Shu S."/>
            <person name="Juenger T.E."/>
            <person name="Schmutz J."/>
        </authorList>
    </citation>
    <scope>NUCLEOTIDE SEQUENCE</scope>
    <source>
        <strain evidence="1">AP13</strain>
    </source>
</reference>
<comment type="caution">
    <text evidence="1">The sequence shown here is derived from an EMBL/GenBank/DDBJ whole genome shotgun (WGS) entry which is preliminary data.</text>
</comment>
<sequence>MAMLHDAKINDICEAHHQGLGGILLLSRRLSLPCFLLCACRPSIWPLLPCQRLMEPTMLWETGKRNALPLQEGKSVHHVQMRDI</sequence>
<name>A0A8T0TPT0_PANVG</name>
<dbReference type="Proteomes" id="UP000823388">
    <property type="component" value="Chromosome 4K"/>
</dbReference>
<proteinExistence type="predicted"/>